<evidence type="ECO:0000256" key="1">
    <source>
        <dbReference type="SAM" id="MobiDB-lite"/>
    </source>
</evidence>
<reference evidence="2 3" key="1">
    <citation type="journal article" date="2021" name="BMC Biol.">
        <title>Horizontally acquired antibacterial genes associated with adaptive radiation of ladybird beetles.</title>
        <authorList>
            <person name="Li H.S."/>
            <person name="Tang X.F."/>
            <person name="Huang Y.H."/>
            <person name="Xu Z.Y."/>
            <person name="Chen M.L."/>
            <person name="Du X.Y."/>
            <person name="Qiu B.Y."/>
            <person name="Chen P.T."/>
            <person name="Zhang W."/>
            <person name="Slipinski A."/>
            <person name="Escalona H.E."/>
            <person name="Waterhouse R.M."/>
            <person name="Zwick A."/>
            <person name="Pang H."/>
        </authorList>
    </citation>
    <scope>NUCLEOTIDE SEQUENCE [LARGE SCALE GENOMIC DNA]</scope>
    <source>
        <strain evidence="2">SYSU2018</strain>
    </source>
</reference>
<feature type="compositionally biased region" description="Basic and acidic residues" evidence="1">
    <location>
        <begin position="419"/>
        <end position="438"/>
    </location>
</feature>
<dbReference type="EMBL" id="JABFTP020000103">
    <property type="protein sequence ID" value="KAL3278195.1"/>
    <property type="molecule type" value="Genomic_DNA"/>
</dbReference>
<organism evidence="2 3">
    <name type="scientific">Cryptolaemus montrouzieri</name>
    <dbReference type="NCBI Taxonomy" id="559131"/>
    <lineage>
        <taxon>Eukaryota</taxon>
        <taxon>Metazoa</taxon>
        <taxon>Ecdysozoa</taxon>
        <taxon>Arthropoda</taxon>
        <taxon>Hexapoda</taxon>
        <taxon>Insecta</taxon>
        <taxon>Pterygota</taxon>
        <taxon>Neoptera</taxon>
        <taxon>Endopterygota</taxon>
        <taxon>Coleoptera</taxon>
        <taxon>Polyphaga</taxon>
        <taxon>Cucujiformia</taxon>
        <taxon>Coccinelloidea</taxon>
        <taxon>Coccinellidae</taxon>
        <taxon>Scymninae</taxon>
        <taxon>Scymnini</taxon>
        <taxon>Cryptolaemus</taxon>
    </lineage>
</organism>
<dbReference type="AlphaFoldDB" id="A0ABD2NIK7"/>
<dbReference type="Proteomes" id="UP001516400">
    <property type="component" value="Unassembled WGS sequence"/>
</dbReference>
<accession>A0ABD2NIK7</accession>
<gene>
    <name evidence="2" type="ORF">HHI36_013534</name>
</gene>
<sequence>MLKWSVISRRSQDTTNAGRPQSSGIPTISNCLTPRSRTKRPHSETVRRRISLPNTKSMGCQQDKENQFTSTPIKSLEDLNLFDPFRDVSNLTPKDRIERGFVGTKINHRASLGNVQTVKNVKKDSVRKKSKKRKSFLTPFRDNVASQSPQFFKHFDRVDSHIGALPDLPNCDCDKNMNMNNLKNTRRKFPDIYAPTLPTFTIDYSPSSLKTTHCLLTLNKGERATPLTGFLETKNEIPLSKKPKIDHVNDFLHQISFLTSPEETGMIYDYNNEKNSVKMSPLVKRFVDLGFSNKRKNEFRKGINDSSFINDLSLNQIVDAILDETNDNYSNIHIENNVSKHENELNETHEENMVNADLEKKAFGPYSFDRYSLDSGFKSSTTTVNSHQLDSNFKCKCSNLNNTTIKVNETFNERCVDRSISRKRPSSEPDDSHMESKRLNVNNEVSGFSLRRQKCIRRRKSTITQASKEKIICSPIKTITQNVIKESEDHALNDVSFESSIVSESDVGKLTDVIFSNSSVVKENSSGVDTPSSNRKGRIRRCLLFDSPEAKQGRAGHHVGAGLIHLKIQQEDGELNVHVIKALNLTKTSSGPINSYVKVS</sequence>
<evidence type="ECO:0000313" key="3">
    <source>
        <dbReference type="Proteomes" id="UP001516400"/>
    </source>
</evidence>
<keyword evidence="3" id="KW-1185">Reference proteome</keyword>
<evidence type="ECO:0000313" key="2">
    <source>
        <dbReference type="EMBL" id="KAL3278195.1"/>
    </source>
</evidence>
<proteinExistence type="predicted"/>
<comment type="caution">
    <text evidence="2">The sequence shown here is derived from an EMBL/GenBank/DDBJ whole genome shotgun (WGS) entry which is preliminary data.</text>
</comment>
<feature type="region of interest" description="Disordered" evidence="1">
    <location>
        <begin position="419"/>
        <end position="440"/>
    </location>
</feature>
<feature type="region of interest" description="Disordered" evidence="1">
    <location>
        <begin position="1"/>
        <end position="66"/>
    </location>
</feature>
<protein>
    <submittedName>
        <fullName evidence="2">Uncharacterized protein</fullName>
    </submittedName>
</protein>
<name>A0ABD2NIK7_9CUCU</name>
<feature type="compositionally biased region" description="Polar residues" evidence="1">
    <location>
        <begin position="13"/>
        <end position="35"/>
    </location>
</feature>